<dbReference type="GO" id="GO:0050566">
    <property type="term" value="F:asparaginyl-tRNA synthase (glutamine-hydrolyzing) activity"/>
    <property type="evidence" value="ECO:0007669"/>
    <property type="project" value="RHEA"/>
</dbReference>
<dbReference type="GO" id="GO:0050567">
    <property type="term" value="F:glutaminyl-tRNA synthase (glutamine-hydrolyzing) activity"/>
    <property type="evidence" value="ECO:0007669"/>
    <property type="project" value="UniProtKB-UniRule"/>
</dbReference>
<dbReference type="GO" id="GO:0016740">
    <property type="term" value="F:transferase activity"/>
    <property type="evidence" value="ECO:0007669"/>
    <property type="project" value="UniProtKB-KW"/>
</dbReference>
<dbReference type="PANTHER" id="PTHR15004:SF0">
    <property type="entry name" value="GLUTAMYL-TRNA(GLN) AMIDOTRANSFERASE SUBUNIT C, MITOCHONDRIAL"/>
    <property type="match status" value="1"/>
</dbReference>
<keyword evidence="1" id="KW-0648">Protein biosynthesis</keyword>
<dbReference type="HAMAP" id="MF_00122">
    <property type="entry name" value="GatC"/>
    <property type="match status" value="1"/>
</dbReference>
<organism evidence="2 3">
    <name type="scientific">Tomitella fengzijianii</name>
    <dbReference type="NCBI Taxonomy" id="2597660"/>
    <lineage>
        <taxon>Bacteria</taxon>
        <taxon>Bacillati</taxon>
        <taxon>Actinomycetota</taxon>
        <taxon>Actinomycetes</taxon>
        <taxon>Mycobacteriales</taxon>
        <taxon>Tomitella</taxon>
    </lineage>
</organism>
<dbReference type="Gene3D" id="1.10.20.60">
    <property type="entry name" value="Glu-tRNAGln amidotransferase C subunit, N-terminal domain"/>
    <property type="match status" value="1"/>
</dbReference>
<dbReference type="SUPFAM" id="SSF141000">
    <property type="entry name" value="Glu-tRNAGln amidotransferase C subunit"/>
    <property type="match status" value="1"/>
</dbReference>
<keyword evidence="2" id="KW-0808">Transferase</keyword>
<dbReference type="GO" id="GO:0070681">
    <property type="term" value="P:glutaminyl-tRNAGln biosynthesis via transamidation"/>
    <property type="evidence" value="ECO:0007669"/>
    <property type="project" value="TreeGrafter"/>
</dbReference>
<name>A0A516X877_9ACTN</name>
<dbReference type="EC" id="6.3.5.-" evidence="1"/>
<dbReference type="GO" id="GO:0006412">
    <property type="term" value="P:translation"/>
    <property type="evidence" value="ECO:0007669"/>
    <property type="project" value="UniProtKB-UniRule"/>
</dbReference>
<keyword evidence="1" id="KW-0547">Nucleotide-binding</keyword>
<dbReference type="Pfam" id="PF02686">
    <property type="entry name" value="GatC"/>
    <property type="match status" value="1"/>
</dbReference>
<dbReference type="EMBL" id="CP041765">
    <property type="protein sequence ID" value="QDQ99268.1"/>
    <property type="molecule type" value="Genomic_DNA"/>
</dbReference>
<dbReference type="GO" id="GO:0006450">
    <property type="term" value="P:regulation of translational fidelity"/>
    <property type="evidence" value="ECO:0007669"/>
    <property type="project" value="InterPro"/>
</dbReference>
<keyword evidence="1" id="KW-0436">Ligase</keyword>
<comment type="catalytic activity">
    <reaction evidence="1">
        <text>L-glutamyl-tRNA(Gln) + L-glutamine + ATP + H2O = L-glutaminyl-tRNA(Gln) + L-glutamate + ADP + phosphate + H(+)</text>
        <dbReference type="Rhea" id="RHEA:17521"/>
        <dbReference type="Rhea" id="RHEA-COMP:9681"/>
        <dbReference type="Rhea" id="RHEA-COMP:9684"/>
        <dbReference type="ChEBI" id="CHEBI:15377"/>
        <dbReference type="ChEBI" id="CHEBI:15378"/>
        <dbReference type="ChEBI" id="CHEBI:29985"/>
        <dbReference type="ChEBI" id="CHEBI:30616"/>
        <dbReference type="ChEBI" id="CHEBI:43474"/>
        <dbReference type="ChEBI" id="CHEBI:58359"/>
        <dbReference type="ChEBI" id="CHEBI:78520"/>
        <dbReference type="ChEBI" id="CHEBI:78521"/>
        <dbReference type="ChEBI" id="CHEBI:456216"/>
    </reaction>
</comment>
<comment type="catalytic activity">
    <reaction evidence="1">
        <text>L-aspartyl-tRNA(Asn) + L-glutamine + ATP + H2O = L-asparaginyl-tRNA(Asn) + L-glutamate + ADP + phosphate + 2 H(+)</text>
        <dbReference type="Rhea" id="RHEA:14513"/>
        <dbReference type="Rhea" id="RHEA-COMP:9674"/>
        <dbReference type="Rhea" id="RHEA-COMP:9677"/>
        <dbReference type="ChEBI" id="CHEBI:15377"/>
        <dbReference type="ChEBI" id="CHEBI:15378"/>
        <dbReference type="ChEBI" id="CHEBI:29985"/>
        <dbReference type="ChEBI" id="CHEBI:30616"/>
        <dbReference type="ChEBI" id="CHEBI:43474"/>
        <dbReference type="ChEBI" id="CHEBI:58359"/>
        <dbReference type="ChEBI" id="CHEBI:78515"/>
        <dbReference type="ChEBI" id="CHEBI:78516"/>
        <dbReference type="ChEBI" id="CHEBI:456216"/>
    </reaction>
</comment>
<gene>
    <name evidence="1 2" type="primary">gatC</name>
    <name evidence="2" type="ORF">FO059_11010</name>
</gene>
<sequence>MPEISRDEVAHLAMLSRLELSEAELDGFAGQLDAILGHVKTVSEVDTADVPPLSELTGVTNVGRADAIAPGLTAAEALSGAPSVEDERFVAPQILGDEQ</sequence>
<reference evidence="2 3" key="1">
    <citation type="submission" date="2019-07" db="EMBL/GenBank/DDBJ databases">
        <title>Tomitella cavernea sp. nov., an actinomycete isolated from soil.</title>
        <authorList>
            <person name="Cheng J."/>
        </authorList>
    </citation>
    <scope>NUCLEOTIDE SEQUENCE [LARGE SCALE GENOMIC DNA]</scope>
    <source>
        <strain evidence="2 3">HY188</strain>
    </source>
</reference>
<comment type="subunit">
    <text evidence="1">Heterotrimer of A, B and C subunits.</text>
</comment>
<evidence type="ECO:0000313" key="2">
    <source>
        <dbReference type="EMBL" id="QDQ99268.1"/>
    </source>
</evidence>
<comment type="similarity">
    <text evidence="1">Belongs to the GatC family.</text>
</comment>
<dbReference type="InterPro" id="IPR003837">
    <property type="entry name" value="GatC"/>
</dbReference>
<evidence type="ECO:0000313" key="3">
    <source>
        <dbReference type="Proteomes" id="UP000317344"/>
    </source>
</evidence>
<dbReference type="NCBIfam" id="TIGR00135">
    <property type="entry name" value="gatC"/>
    <property type="match status" value="1"/>
</dbReference>
<reference evidence="2 3" key="2">
    <citation type="submission" date="2019-07" db="EMBL/GenBank/DDBJ databases">
        <authorList>
            <person name="Huang Y."/>
        </authorList>
    </citation>
    <scope>NUCLEOTIDE SEQUENCE [LARGE SCALE GENOMIC DNA]</scope>
    <source>
        <strain evidence="2 3">HY188</strain>
    </source>
</reference>
<evidence type="ECO:0000256" key="1">
    <source>
        <dbReference type="HAMAP-Rule" id="MF_00122"/>
    </source>
</evidence>
<comment type="function">
    <text evidence="1">Allows the formation of correctly charged Asn-tRNA(Asn) or Gln-tRNA(Gln) through the transamidation of misacylated Asp-tRNA(Asn) or Glu-tRNA(Gln) in organisms which lack either or both of asparaginyl-tRNA or glutaminyl-tRNA synthetases. The reaction takes place in the presence of glutamine and ATP through an activated phospho-Asp-tRNA(Asn) or phospho-Glu-tRNA(Gln).</text>
</comment>
<protein>
    <recommendedName>
        <fullName evidence="1">Aspartyl/glutamyl-tRNA(Asn/Gln) amidotransferase subunit C</fullName>
        <shortName evidence="1">Asp/Glu-ADT subunit C</shortName>
        <ecNumber evidence="1">6.3.5.-</ecNumber>
    </recommendedName>
</protein>
<proteinExistence type="inferred from homology"/>
<keyword evidence="1" id="KW-0067">ATP-binding</keyword>
<dbReference type="Proteomes" id="UP000317344">
    <property type="component" value="Chromosome"/>
</dbReference>
<keyword evidence="3" id="KW-1185">Reference proteome</keyword>
<dbReference type="RefSeq" id="WP_143910672.1">
    <property type="nucleotide sequence ID" value="NZ_CP041765.1"/>
</dbReference>
<dbReference type="OrthoDB" id="5295223at2"/>
<dbReference type="KEGG" id="toy:FO059_11010"/>
<dbReference type="InterPro" id="IPR036113">
    <property type="entry name" value="Asp/Glu-ADT_sf_sub_c"/>
</dbReference>
<dbReference type="PANTHER" id="PTHR15004">
    <property type="entry name" value="GLUTAMYL-TRNA(GLN) AMIDOTRANSFERASE SUBUNIT C, MITOCHONDRIAL"/>
    <property type="match status" value="1"/>
</dbReference>
<dbReference type="AlphaFoldDB" id="A0A516X877"/>
<dbReference type="GO" id="GO:0005524">
    <property type="term" value="F:ATP binding"/>
    <property type="evidence" value="ECO:0007669"/>
    <property type="project" value="UniProtKB-KW"/>
</dbReference>
<accession>A0A516X877</accession>